<dbReference type="PIRSF" id="PIRSF006156">
    <property type="entry name" value="YafQ"/>
    <property type="match status" value="1"/>
</dbReference>
<protein>
    <submittedName>
        <fullName evidence="3">Addiction module toxin, RelE/StbE family</fullName>
    </submittedName>
</protein>
<dbReference type="RefSeq" id="WP_036775218.1">
    <property type="nucleotide sequence ID" value="NZ_CAWLTM010000114.1"/>
</dbReference>
<keyword evidence="1" id="KW-1277">Toxin-antitoxin system</keyword>
<dbReference type="Gene3D" id="3.30.2310.20">
    <property type="entry name" value="RelE-like"/>
    <property type="match status" value="1"/>
</dbReference>
<accession>A0A022PPG5</accession>
<dbReference type="InterPro" id="IPR007712">
    <property type="entry name" value="RelE/ParE_toxin"/>
</dbReference>
<dbReference type="GO" id="GO:0006402">
    <property type="term" value="P:mRNA catabolic process"/>
    <property type="evidence" value="ECO:0007669"/>
    <property type="project" value="TreeGrafter"/>
</dbReference>
<feature type="active site" description="Proton donor" evidence="2">
    <location>
        <position position="84"/>
    </location>
</feature>
<dbReference type="AlphaFoldDB" id="A0A022PPG5"/>
<dbReference type="InterPro" id="IPR004386">
    <property type="entry name" value="Toxin_YafQ-like"/>
</dbReference>
<dbReference type="GO" id="GO:0006415">
    <property type="term" value="P:translational termination"/>
    <property type="evidence" value="ECO:0007669"/>
    <property type="project" value="TreeGrafter"/>
</dbReference>
<comment type="caution">
    <text evidence="3">The sequence shown here is derived from an EMBL/GenBank/DDBJ whole genome shotgun (WGS) entry which is preliminary data.</text>
</comment>
<dbReference type="PANTHER" id="PTHR40588:SF1">
    <property type="entry name" value="MRNA INTERFERASE TOXIN YAFQ"/>
    <property type="match status" value="1"/>
</dbReference>
<proteinExistence type="predicted"/>
<sequence>MLRIRYSSAFKKDLKPYQYDRATLFVIDTVLKLLATGKPLPPEYKEHSLKGNYIGYLECHGKPDLLLIYKRTDQEVFLYRVGSHAKLFKM</sequence>
<dbReference type="EMBL" id="JFGV01000001">
    <property type="protein sequence ID" value="EYU17309.1"/>
    <property type="molecule type" value="Genomic_DNA"/>
</dbReference>
<gene>
    <name evidence="3" type="ORF">BA1DRAFT_00089</name>
</gene>
<evidence type="ECO:0000256" key="1">
    <source>
        <dbReference type="ARBA" id="ARBA00022649"/>
    </source>
</evidence>
<organism evidence="3 4">
    <name type="scientific">Photorhabdus aegyptia</name>
    <dbReference type="NCBI Taxonomy" id="2805098"/>
    <lineage>
        <taxon>Bacteria</taxon>
        <taxon>Pseudomonadati</taxon>
        <taxon>Pseudomonadota</taxon>
        <taxon>Gammaproteobacteria</taxon>
        <taxon>Enterobacterales</taxon>
        <taxon>Morganellaceae</taxon>
        <taxon>Photorhabdus</taxon>
    </lineage>
</organism>
<evidence type="ECO:0000256" key="2">
    <source>
        <dbReference type="PIRSR" id="PIRSR006156-1"/>
    </source>
</evidence>
<keyword evidence="4" id="KW-1185">Reference proteome</keyword>
<dbReference type="SUPFAM" id="SSF143011">
    <property type="entry name" value="RelE-like"/>
    <property type="match status" value="1"/>
</dbReference>
<dbReference type="GO" id="GO:0004521">
    <property type="term" value="F:RNA endonuclease activity"/>
    <property type="evidence" value="ECO:0007669"/>
    <property type="project" value="TreeGrafter"/>
</dbReference>
<dbReference type="NCBIfam" id="TIGR02385">
    <property type="entry name" value="RelE_StbE"/>
    <property type="match status" value="1"/>
</dbReference>
<dbReference type="PANTHER" id="PTHR40588">
    <property type="entry name" value="MRNA INTERFERASE TOXIN YAFQ"/>
    <property type="match status" value="1"/>
</dbReference>
<reference evidence="3 4" key="1">
    <citation type="submission" date="2014-03" db="EMBL/GenBank/DDBJ databases">
        <title>Draft Genome of Photorhabdus luminescens BA1, an Egyptian Isolate.</title>
        <authorList>
            <person name="Ghazal S."/>
            <person name="Hurst S.G.IV."/>
            <person name="Morris K."/>
            <person name="Thomas K."/>
            <person name="Tisa L.S."/>
        </authorList>
    </citation>
    <scope>NUCLEOTIDE SEQUENCE [LARGE SCALE GENOMIC DNA]</scope>
    <source>
        <strain evidence="3 4">BA1</strain>
    </source>
</reference>
<dbReference type="Pfam" id="PF15738">
    <property type="entry name" value="YafQ_toxin"/>
    <property type="match status" value="1"/>
</dbReference>
<evidence type="ECO:0000313" key="3">
    <source>
        <dbReference type="EMBL" id="EYU17309.1"/>
    </source>
</evidence>
<dbReference type="PATRIC" id="fig|1393736.3.peg.88"/>
<evidence type="ECO:0000313" key="4">
    <source>
        <dbReference type="Proteomes" id="UP000023464"/>
    </source>
</evidence>
<dbReference type="InterPro" id="IPR035093">
    <property type="entry name" value="RelE/ParE_toxin_dom_sf"/>
</dbReference>
<name>A0A022PPG5_9GAMM</name>
<dbReference type="Proteomes" id="UP000023464">
    <property type="component" value="Unassembled WGS sequence"/>
</dbReference>